<feature type="chain" id="PRO_5045410521" evidence="1">
    <location>
        <begin position="36"/>
        <end position="145"/>
    </location>
</feature>
<dbReference type="RefSeq" id="WP_310965722.1">
    <property type="nucleotide sequence ID" value="NZ_JAVMBO010000007.1"/>
</dbReference>
<evidence type="ECO:0000313" key="2">
    <source>
        <dbReference type="EMBL" id="MDS1309445.1"/>
    </source>
</evidence>
<feature type="signal peptide" evidence="1">
    <location>
        <begin position="1"/>
        <end position="35"/>
    </location>
</feature>
<dbReference type="InterPro" id="IPR032258">
    <property type="entry name" value="DUF5061"/>
</dbReference>
<dbReference type="PROSITE" id="PS51257">
    <property type="entry name" value="PROKAR_LIPOPROTEIN"/>
    <property type="match status" value="1"/>
</dbReference>
<dbReference type="Pfam" id="PF16587">
    <property type="entry name" value="DUF5061"/>
    <property type="match status" value="1"/>
</dbReference>
<evidence type="ECO:0000313" key="3">
    <source>
        <dbReference type="Proteomes" id="UP001267407"/>
    </source>
</evidence>
<keyword evidence="3" id="KW-1185">Reference proteome</keyword>
<gene>
    <name evidence="2" type="ORF">RKA07_04885</name>
</gene>
<keyword evidence="1" id="KW-0732">Signal</keyword>
<dbReference type="Proteomes" id="UP001267407">
    <property type="component" value="Unassembled WGS sequence"/>
</dbReference>
<evidence type="ECO:0000256" key="1">
    <source>
        <dbReference type="SAM" id="SignalP"/>
    </source>
</evidence>
<reference evidence="2" key="1">
    <citation type="submission" date="2023-09" db="EMBL/GenBank/DDBJ databases">
        <title>Marinobacter sediminicola sp. nov. and Marinobacter maritimum sp. nov., isolated from marine sediment.</title>
        <authorList>
            <person name="An J."/>
        </authorList>
    </citation>
    <scope>NUCLEOTIDE SEQUENCE</scope>
    <source>
        <strain evidence="2">F60267</strain>
    </source>
</reference>
<dbReference type="EMBL" id="JAVMBO010000007">
    <property type="protein sequence ID" value="MDS1309445.1"/>
    <property type="molecule type" value="Genomic_DNA"/>
</dbReference>
<comment type="caution">
    <text evidence="2">The sequence shown here is derived from an EMBL/GenBank/DDBJ whole genome shotgun (WGS) entry which is preliminary data.</text>
</comment>
<accession>A0ABU2HED8</accession>
<name>A0ABU2HED8_9GAMM</name>
<protein>
    <submittedName>
        <fullName evidence="2">DVU3141 family protein</fullName>
    </submittedName>
</protein>
<sequence>MRINVTQSSLCKRLIIAGIVLITSGCAANSSFSHAKPNDIPASRWLNTSGTVTFFSSEQSQLIEATSPGQMVTLGNTPWGGNTWLTVENTYFSATGKVCFAATIVSEARRVPSTLCKYPEGAWGATRATSAVDPGPANSTVGSLK</sequence>
<organism evidence="2 3">
    <name type="scientific">Marinobacter xiaoshiensis</name>
    <dbReference type="NCBI Taxonomy" id="3073652"/>
    <lineage>
        <taxon>Bacteria</taxon>
        <taxon>Pseudomonadati</taxon>
        <taxon>Pseudomonadota</taxon>
        <taxon>Gammaproteobacteria</taxon>
        <taxon>Pseudomonadales</taxon>
        <taxon>Marinobacteraceae</taxon>
        <taxon>Marinobacter</taxon>
    </lineage>
</organism>
<proteinExistence type="predicted"/>